<accession>A0ABU7DZN5</accession>
<dbReference type="Proteomes" id="UP001352852">
    <property type="component" value="Unassembled WGS sequence"/>
</dbReference>
<evidence type="ECO:0000313" key="2">
    <source>
        <dbReference type="EMBL" id="MED6280190.1"/>
    </source>
</evidence>
<name>A0ABU7DZN5_9TELE</name>
<proteinExistence type="predicted"/>
<organism evidence="2 3">
    <name type="scientific">Characodon lateralis</name>
    <dbReference type="NCBI Taxonomy" id="208331"/>
    <lineage>
        <taxon>Eukaryota</taxon>
        <taxon>Metazoa</taxon>
        <taxon>Chordata</taxon>
        <taxon>Craniata</taxon>
        <taxon>Vertebrata</taxon>
        <taxon>Euteleostomi</taxon>
        <taxon>Actinopterygii</taxon>
        <taxon>Neopterygii</taxon>
        <taxon>Teleostei</taxon>
        <taxon>Neoteleostei</taxon>
        <taxon>Acanthomorphata</taxon>
        <taxon>Ovalentaria</taxon>
        <taxon>Atherinomorphae</taxon>
        <taxon>Cyprinodontiformes</taxon>
        <taxon>Goodeidae</taxon>
        <taxon>Characodon</taxon>
    </lineage>
</organism>
<keyword evidence="3" id="KW-1185">Reference proteome</keyword>
<evidence type="ECO:0000313" key="3">
    <source>
        <dbReference type="Proteomes" id="UP001352852"/>
    </source>
</evidence>
<feature type="region of interest" description="Disordered" evidence="1">
    <location>
        <begin position="53"/>
        <end position="72"/>
    </location>
</feature>
<reference evidence="2 3" key="1">
    <citation type="submission" date="2021-06" db="EMBL/GenBank/DDBJ databases">
        <authorList>
            <person name="Palmer J.M."/>
        </authorList>
    </citation>
    <scope>NUCLEOTIDE SEQUENCE [LARGE SCALE GENOMIC DNA]</scope>
    <source>
        <strain evidence="2 3">CL_MEX2019</strain>
        <tissue evidence="2">Muscle</tissue>
    </source>
</reference>
<comment type="caution">
    <text evidence="2">The sequence shown here is derived from an EMBL/GenBank/DDBJ whole genome shotgun (WGS) entry which is preliminary data.</text>
</comment>
<dbReference type="EMBL" id="JAHUTJ010041460">
    <property type="protein sequence ID" value="MED6280190.1"/>
    <property type="molecule type" value="Genomic_DNA"/>
</dbReference>
<evidence type="ECO:0000256" key="1">
    <source>
        <dbReference type="SAM" id="MobiDB-lite"/>
    </source>
</evidence>
<gene>
    <name evidence="2" type="ORF">CHARACLAT_008204</name>
</gene>
<protein>
    <submittedName>
        <fullName evidence="2">Uncharacterized protein</fullName>
    </submittedName>
</protein>
<sequence>MIVFRSHLEPLWPPDLDFITFVSTGGQTAARHEVARFTEAKAKLRSVHFSGAKLGDTQRSSPSMSTNVTEADLSRSTGIGCEGVVPVETMCHHLREERYYR</sequence>
<feature type="compositionally biased region" description="Polar residues" evidence="1">
    <location>
        <begin position="57"/>
        <end position="72"/>
    </location>
</feature>